<name>C0C0J5_9FIRM</name>
<dbReference type="PANTHER" id="PTHR24220">
    <property type="entry name" value="IMPORT ATP-BINDING PROTEIN"/>
    <property type="match status" value="1"/>
</dbReference>
<dbReference type="Gene3D" id="3.40.50.300">
    <property type="entry name" value="P-loop containing nucleotide triphosphate hydrolases"/>
    <property type="match status" value="1"/>
</dbReference>
<evidence type="ECO:0000313" key="5">
    <source>
        <dbReference type="Proteomes" id="UP000004893"/>
    </source>
</evidence>
<dbReference type="InterPro" id="IPR015854">
    <property type="entry name" value="ABC_transpr_LolD-like"/>
</dbReference>
<keyword evidence="5" id="KW-1185">Reference proteome</keyword>
<evidence type="ECO:0000313" key="4">
    <source>
        <dbReference type="EMBL" id="EEG74332.1"/>
    </source>
</evidence>
<accession>C0C0J5</accession>
<dbReference type="InterPro" id="IPR003593">
    <property type="entry name" value="AAA+_ATPase"/>
</dbReference>
<dbReference type="PROSITE" id="PS50893">
    <property type="entry name" value="ABC_TRANSPORTER_2"/>
    <property type="match status" value="1"/>
</dbReference>
<dbReference type="GO" id="GO:0016887">
    <property type="term" value="F:ATP hydrolysis activity"/>
    <property type="evidence" value="ECO:0007669"/>
    <property type="project" value="InterPro"/>
</dbReference>
<organism evidence="4 5">
    <name type="scientific">[Clostridium] hylemonae DSM 15053</name>
    <dbReference type="NCBI Taxonomy" id="553973"/>
    <lineage>
        <taxon>Bacteria</taxon>
        <taxon>Bacillati</taxon>
        <taxon>Bacillota</taxon>
        <taxon>Clostridia</taxon>
        <taxon>Lachnospirales</taxon>
        <taxon>Lachnospiraceae</taxon>
    </lineage>
</organism>
<reference evidence="4" key="2">
    <citation type="submission" date="2013-06" db="EMBL/GenBank/DDBJ databases">
        <title>Draft genome sequence of Clostridium hylemonae (DSM 15053).</title>
        <authorList>
            <person name="Sudarsanam P."/>
            <person name="Ley R."/>
            <person name="Guruge J."/>
            <person name="Turnbaugh P.J."/>
            <person name="Mahowald M."/>
            <person name="Liep D."/>
            <person name="Gordon J."/>
        </authorList>
    </citation>
    <scope>NUCLEOTIDE SEQUENCE</scope>
    <source>
        <strain evidence="4">DSM 15053</strain>
    </source>
</reference>
<dbReference type="PROSITE" id="PS00211">
    <property type="entry name" value="ABC_TRANSPORTER_1"/>
    <property type="match status" value="1"/>
</dbReference>
<dbReference type="GO" id="GO:0005886">
    <property type="term" value="C:plasma membrane"/>
    <property type="evidence" value="ECO:0007669"/>
    <property type="project" value="TreeGrafter"/>
</dbReference>
<dbReference type="InterPro" id="IPR017871">
    <property type="entry name" value="ABC_transporter-like_CS"/>
</dbReference>
<reference evidence="4" key="1">
    <citation type="submission" date="2009-02" db="EMBL/GenBank/DDBJ databases">
        <authorList>
            <person name="Fulton L."/>
            <person name="Clifton S."/>
            <person name="Fulton B."/>
            <person name="Xu J."/>
            <person name="Minx P."/>
            <person name="Pepin K.H."/>
            <person name="Johnson M."/>
            <person name="Bhonagiri V."/>
            <person name="Nash W.E."/>
            <person name="Mardis E.R."/>
            <person name="Wilson R.K."/>
        </authorList>
    </citation>
    <scope>NUCLEOTIDE SEQUENCE [LARGE SCALE GENOMIC DNA]</scope>
    <source>
        <strain evidence="4">DSM 15053</strain>
    </source>
</reference>
<evidence type="ECO:0000259" key="3">
    <source>
        <dbReference type="PROSITE" id="PS50893"/>
    </source>
</evidence>
<keyword evidence="1" id="KW-0547">Nucleotide-binding</keyword>
<dbReference type="PANTHER" id="PTHR24220:SF364">
    <property type="entry name" value="FLUOROQUINOLONES EXPORT ATP-BINDING PROTEIN RV2688C"/>
    <property type="match status" value="1"/>
</dbReference>
<gene>
    <name evidence="4" type="ORF">CLOHYLEM_05591</name>
</gene>
<keyword evidence="2 4" id="KW-0067">ATP-binding</keyword>
<dbReference type="SMART" id="SM00382">
    <property type="entry name" value="AAA"/>
    <property type="match status" value="1"/>
</dbReference>
<evidence type="ECO:0000256" key="1">
    <source>
        <dbReference type="ARBA" id="ARBA00022741"/>
    </source>
</evidence>
<dbReference type="Pfam" id="PF00005">
    <property type="entry name" value="ABC_tran"/>
    <property type="match status" value="1"/>
</dbReference>
<comment type="caution">
    <text evidence="4">The sequence shown here is derived from an EMBL/GenBank/DDBJ whole genome shotgun (WGS) entry which is preliminary data.</text>
</comment>
<dbReference type="Proteomes" id="UP000004893">
    <property type="component" value="Unassembled WGS sequence"/>
</dbReference>
<dbReference type="InterPro" id="IPR027417">
    <property type="entry name" value="P-loop_NTPase"/>
</dbReference>
<dbReference type="InterPro" id="IPR003439">
    <property type="entry name" value="ABC_transporter-like_ATP-bd"/>
</dbReference>
<dbReference type="EMBL" id="ABYI02000020">
    <property type="protein sequence ID" value="EEG74332.1"/>
    <property type="molecule type" value="Genomic_DNA"/>
</dbReference>
<dbReference type="STRING" id="553973.CLOHYLEM_05591"/>
<dbReference type="AlphaFoldDB" id="C0C0J5"/>
<dbReference type="RefSeq" id="WP_006442936.1">
    <property type="nucleotide sequence ID" value="NZ_GG657759.1"/>
</dbReference>
<dbReference type="eggNOG" id="COG1116">
    <property type="taxonomic scope" value="Bacteria"/>
</dbReference>
<dbReference type="GO" id="GO:0005524">
    <property type="term" value="F:ATP binding"/>
    <property type="evidence" value="ECO:0007669"/>
    <property type="project" value="UniProtKB-KW"/>
</dbReference>
<dbReference type="SUPFAM" id="SSF52540">
    <property type="entry name" value="P-loop containing nucleoside triphosphate hydrolases"/>
    <property type="match status" value="1"/>
</dbReference>
<evidence type="ECO:0000256" key="2">
    <source>
        <dbReference type="ARBA" id="ARBA00022840"/>
    </source>
</evidence>
<dbReference type="GO" id="GO:0022857">
    <property type="term" value="F:transmembrane transporter activity"/>
    <property type="evidence" value="ECO:0007669"/>
    <property type="project" value="TreeGrafter"/>
</dbReference>
<sequence length="191" mass="20857">MDIKINNLNKSFSGQPVLEGLSFSFPEGKSSCIMGPSGCGKTTLLHILMGIEEPDSGEVTGVPSGRLSAVFQEDRLCENLSVMANLKMVCSRRPEEELKEALAELGLSAAMGKPVRELSGGMCRRAAVLRALLSPSLCVMMDEPFKGLDRDNRHRTAAYIRKMIKGRTLITITHESEDIELLGADTILRFS</sequence>
<proteinExistence type="predicted"/>
<protein>
    <submittedName>
        <fullName evidence="4">ABC transporter, ATP-binding protein</fullName>
    </submittedName>
</protein>
<feature type="domain" description="ABC transporter" evidence="3">
    <location>
        <begin position="3"/>
        <end position="191"/>
    </location>
</feature>
<dbReference type="HOGENOM" id="CLU_000604_1_22_9"/>